<feature type="compositionally biased region" description="Polar residues" evidence="8">
    <location>
        <begin position="680"/>
        <end position="714"/>
    </location>
</feature>
<dbReference type="InParanoid" id="T1EFU6"/>
<dbReference type="Pfam" id="PF00271">
    <property type="entry name" value="Helicase_C"/>
    <property type="match status" value="1"/>
</dbReference>
<dbReference type="EnsemblMetazoa" id="HelroT113643">
    <property type="protein sequence ID" value="HelroP113643"/>
    <property type="gene ID" value="HelroG113643"/>
</dbReference>
<dbReference type="InterPro" id="IPR014014">
    <property type="entry name" value="RNA_helicase_DEAD_Q_motif"/>
</dbReference>
<protein>
    <recommendedName>
        <fullName evidence="1">RNA helicase</fullName>
        <ecNumber evidence="1">3.6.4.13</ecNumber>
    </recommendedName>
</protein>
<feature type="domain" description="Helicase C-terminal" evidence="10">
    <location>
        <begin position="298"/>
        <end position="461"/>
    </location>
</feature>
<evidence type="ECO:0000256" key="2">
    <source>
        <dbReference type="ARBA" id="ARBA00022741"/>
    </source>
</evidence>
<feature type="domain" description="DEAD-box RNA helicase Q" evidence="11">
    <location>
        <begin position="80"/>
        <end position="108"/>
    </location>
</feature>
<evidence type="ECO:0000313" key="12">
    <source>
        <dbReference type="EMBL" id="ESN99524.1"/>
    </source>
</evidence>
<dbReference type="GO" id="GO:0005524">
    <property type="term" value="F:ATP binding"/>
    <property type="evidence" value="ECO:0007669"/>
    <property type="project" value="UniProtKB-KW"/>
</dbReference>
<dbReference type="GO" id="GO:1990904">
    <property type="term" value="C:ribonucleoprotein complex"/>
    <property type="evidence" value="ECO:0000318"/>
    <property type="project" value="GO_Central"/>
</dbReference>
<dbReference type="InterPro" id="IPR027417">
    <property type="entry name" value="P-loop_NTPase"/>
</dbReference>
<keyword evidence="3" id="KW-0378">Hydrolase</keyword>
<dbReference type="InterPro" id="IPR001650">
    <property type="entry name" value="Helicase_C-like"/>
</dbReference>
<dbReference type="AlphaFoldDB" id="T1EFU6"/>
<sequence length="838" mass="96130">MDGSKSQSDVSDVNSGNALTTSAPTSSKRSKYTTYKILPIEKNFYQEHPDVTNRSMGEVEEYYAEHQVRVRGRDCPKPVLKFEEANFPDYSMDVFKQQGWEKPTVIQAQGWPVALSGRDLVGIAQTGSGKTLSYILPAFVHISRQPPLMFSDGCICLVLVPTRELAQQVAQTASLFSERANIRYACIYGGSPKQPQLKELERGAELVIATPGRLNDFLDTFKTNLMRTTFLVLDEADRMLDMGFEPQIRKIMDQLRSDRQTLMWSATWPREVQQLAEAYLNDYVQINVGALQLSANHNIVQHVEVCREDEKPFKLSRLLKGIMREEDQKCLIFVETKRKADELTRRLKREGYAAMAIHGDKSQVDREYVLQEFKDGRCPLLIATDVASRGIHIEDVKTVVNYDYPNCSEDYIHRIGRTGRASNKGTAYTFFTPHNRNKARDLIDVLKEAKQIISPRLLGMQGFGSDRERGGRGEDRWGDRGGRGGERGGRGRYFRDREERNFNSGDNRDNKDYQSDRRGYNRDYNRDNDDFRFDRRDRDNNFSRRDNDNDKKNEDNNERNNDGSSTNTDKDQQLGKDNTDGYNSRNNSYDNSGRNNNYDNNKSSTNFDDNSYRSNRNFGSFRGRGSNFHNNDGNRRYNDDRNRNSYNNGENENRDSRGFSNQRFQGRHQQQQQQREPQQKSFQERSNYYQDSQKYKTQQQSEQNDKGYSNMHNQHNQSFQNQYQPAQQKSSQNSYSYGHLSATSVISSPFPQTSIAQTFPKFHGFPDTSAPPPPPPPSSQNPPPPPPPPQTTASTNNNSAAANTYQYNDNLQNIAMLYNQFMQQAGLFSQAPPPPPPK</sequence>
<comment type="catalytic activity">
    <reaction evidence="6">
        <text>ATP + H2O = ADP + phosphate + H(+)</text>
        <dbReference type="Rhea" id="RHEA:13065"/>
        <dbReference type="ChEBI" id="CHEBI:15377"/>
        <dbReference type="ChEBI" id="CHEBI:15378"/>
        <dbReference type="ChEBI" id="CHEBI:30616"/>
        <dbReference type="ChEBI" id="CHEBI:43474"/>
        <dbReference type="ChEBI" id="CHEBI:456216"/>
        <dbReference type="EC" id="3.6.4.13"/>
    </reaction>
</comment>
<dbReference type="Pfam" id="PF00270">
    <property type="entry name" value="DEAD"/>
    <property type="match status" value="1"/>
</dbReference>
<feature type="compositionally biased region" description="Pro residues" evidence="8">
    <location>
        <begin position="769"/>
        <end position="790"/>
    </location>
</feature>
<feature type="region of interest" description="Disordered" evidence="8">
    <location>
        <begin position="460"/>
        <end position="714"/>
    </location>
</feature>
<dbReference type="KEGG" id="hro:HELRODRAFT_113643"/>
<dbReference type="PANTHER" id="PTHR47958">
    <property type="entry name" value="ATP-DEPENDENT RNA HELICASE DBP3"/>
    <property type="match status" value="1"/>
</dbReference>
<evidence type="ECO:0000256" key="4">
    <source>
        <dbReference type="ARBA" id="ARBA00022806"/>
    </source>
</evidence>
<evidence type="ECO:0000256" key="8">
    <source>
        <dbReference type="SAM" id="MobiDB-lite"/>
    </source>
</evidence>
<evidence type="ECO:0000256" key="3">
    <source>
        <dbReference type="ARBA" id="ARBA00022801"/>
    </source>
</evidence>
<organism evidence="13 14">
    <name type="scientific">Helobdella robusta</name>
    <name type="common">Californian leech</name>
    <dbReference type="NCBI Taxonomy" id="6412"/>
    <lineage>
        <taxon>Eukaryota</taxon>
        <taxon>Metazoa</taxon>
        <taxon>Spiralia</taxon>
        <taxon>Lophotrochozoa</taxon>
        <taxon>Annelida</taxon>
        <taxon>Clitellata</taxon>
        <taxon>Hirudinea</taxon>
        <taxon>Rhynchobdellida</taxon>
        <taxon>Glossiphoniidae</taxon>
        <taxon>Helobdella</taxon>
    </lineage>
</organism>
<evidence type="ECO:0000259" key="11">
    <source>
        <dbReference type="PROSITE" id="PS51195"/>
    </source>
</evidence>
<dbReference type="OMA" id="ANIRYAC"/>
<dbReference type="SUPFAM" id="SSF52540">
    <property type="entry name" value="P-loop containing nucleoside triphosphate hydrolases"/>
    <property type="match status" value="1"/>
</dbReference>
<dbReference type="CDD" id="cd18787">
    <property type="entry name" value="SF2_C_DEAD"/>
    <property type="match status" value="1"/>
</dbReference>
<dbReference type="InterPro" id="IPR000629">
    <property type="entry name" value="RNA-helicase_DEAD-box_CS"/>
</dbReference>
<evidence type="ECO:0000256" key="6">
    <source>
        <dbReference type="ARBA" id="ARBA00047984"/>
    </source>
</evidence>
<dbReference type="GO" id="GO:0016787">
    <property type="term" value="F:hydrolase activity"/>
    <property type="evidence" value="ECO:0007669"/>
    <property type="project" value="UniProtKB-KW"/>
</dbReference>
<feature type="region of interest" description="Disordered" evidence="8">
    <location>
        <begin position="756"/>
        <end position="806"/>
    </location>
</feature>
<keyword evidence="4" id="KW-0347">Helicase</keyword>
<dbReference type="SMART" id="SM00490">
    <property type="entry name" value="HELICc"/>
    <property type="match status" value="1"/>
</dbReference>
<feature type="compositionally biased region" description="Low complexity" evidence="8">
    <location>
        <begin position="662"/>
        <end position="676"/>
    </location>
</feature>
<keyword evidence="14" id="KW-1185">Reference proteome</keyword>
<dbReference type="HOGENOM" id="CLU_003041_16_4_1"/>
<dbReference type="PROSITE" id="PS51192">
    <property type="entry name" value="HELICASE_ATP_BIND_1"/>
    <property type="match status" value="1"/>
</dbReference>
<dbReference type="GO" id="GO:0005634">
    <property type="term" value="C:nucleus"/>
    <property type="evidence" value="ECO:0000318"/>
    <property type="project" value="GO_Central"/>
</dbReference>
<dbReference type="STRING" id="6412.T1EFU6"/>
<keyword evidence="5" id="KW-0067">ATP-binding</keyword>
<feature type="region of interest" description="Disordered" evidence="8">
    <location>
        <begin position="1"/>
        <end position="29"/>
    </location>
</feature>
<dbReference type="Gene3D" id="3.40.50.300">
    <property type="entry name" value="P-loop containing nucleotide triphosphate hydrolases"/>
    <property type="match status" value="2"/>
</dbReference>
<feature type="compositionally biased region" description="Low complexity" evidence="8">
    <location>
        <begin position="791"/>
        <end position="804"/>
    </location>
</feature>
<dbReference type="EMBL" id="AMQM01005804">
    <property type="status" value="NOT_ANNOTATED_CDS"/>
    <property type="molecule type" value="Genomic_DNA"/>
</dbReference>
<evidence type="ECO:0000313" key="13">
    <source>
        <dbReference type="EnsemblMetazoa" id="HelroP113643"/>
    </source>
</evidence>
<feature type="compositionally biased region" description="Basic and acidic residues" evidence="8">
    <location>
        <begin position="568"/>
        <end position="579"/>
    </location>
</feature>
<feature type="compositionally biased region" description="Basic and acidic residues" evidence="8">
    <location>
        <begin position="632"/>
        <end position="643"/>
    </location>
</feature>
<dbReference type="InterPro" id="IPR014001">
    <property type="entry name" value="Helicase_ATP-bd"/>
</dbReference>
<dbReference type="FunFam" id="3.40.50.300:FF:000008">
    <property type="entry name" value="ATP-dependent RNA helicase RhlB"/>
    <property type="match status" value="1"/>
</dbReference>
<evidence type="ECO:0000259" key="10">
    <source>
        <dbReference type="PROSITE" id="PS51194"/>
    </source>
</evidence>
<dbReference type="InterPro" id="IPR011545">
    <property type="entry name" value="DEAD/DEAH_box_helicase_dom"/>
</dbReference>
<dbReference type="GO" id="GO:0005737">
    <property type="term" value="C:cytoplasm"/>
    <property type="evidence" value="ECO:0000318"/>
    <property type="project" value="GO_Central"/>
</dbReference>
<dbReference type="FunFam" id="3.40.50.300:FF:000079">
    <property type="entry name" value="probable ATP-dependent RNA helicase DDX17"/>
    <property type="match status" value="1"/>
</dbReference>
<dbReference type="GeneID" id="20195448"/>
<feature type="compositionally biased region" description="Polar residues" evidence="8">
    <location>
        <begin position="1"/>
        <end position="27"/>
    </location>
</feature>
<dbReference type="OrthoDB" id="196131at2759"/>
<dbReference type="SMART" id="SM00487">
    <property type="entry name" value="DEXDc"/>
    <property type="match status" value="1"/>
</dbReference>
<dbReference type="GO" id="GO:0003724">
    <property type="term" value="F:RNA helicase activity"/>
    <property type="evidence" value="ECO:0000318"/>
    <property type="project" value="GO_Central"/>
</dbReference>
<feature type="domain" description="Helicase ATP-binding" evidence="9">
    <location>
        <begin position="111"/>
        <end position="286"/>
    </location>
</feature>
<evidence type="ECO:0000256" key="5">
    <source>
        <dbReference type="ARBA" id="ARBA00022840"/>
    </source>
</evidence>
<evidence type="ECO:0000256" key="1">
    <source>
        <dbReference type="ARBA" id="ARBA00012552"/>
    </source>
</evidence>
<evidence type="ECO:0000259" key="9">
    <source>
        <dbReference type="PROSITE" id="PS51192"/>
    </source>
</evidence>
<gene>
    <name evidence="13" type="primary">20195448</name>
    <name evidence="12" type="ORF">HELRODRAFT_113643</name>
</gene>
<dbReference type="Proteomes" id="UP000015101">
    <property type="component" value="Unassembled WGS sequence"/>
</dbReference>
<dbReference type="eggNOG" id="KOG0331">
    <property type="taxonomic scope" value="Eukaryota"/>
</dbReference>
<dbReference type="EC" id="3.6.4.13" evidence="1"/>
<keyword evidence="2" id="KW-0547">Nucleotide-binding</keyword>
<feature type="compositionally biased region" description="Basic and acidic residues" evidence="8">
    <location>
        <begin position="465"/>
        <end position="561"/>
    </location>
</feature>
<reference evidence="13" key="3">
    <citation type="submission" date="2015-06" db="UniProtKB">
        <authorList>
            <consortium name="EnsemblMetazoa"/>
        </authorList>
    </citation>
    <scope>IDENTIFICATION</scope>
</reference>
<dbReference type="EMBL" id="KB097106">
    <property type="protein sequence ID" value="ESN99524.1"/>
    <property type="molecule type" value="Genomic_DNA"/>
</dbReference>
<dbReference type="CTD" id="20195448"/>
<evidence type="ECO:0000313" key="14">
    <source>
        <dbReference type="Proteomes" id="UP000015101"/>
    </source>
</evidence>
<dbReference type="RefSeq" id="XP_009022298.1">
    <property type="nucleotide sequence ID" value="XM_009024050.1"/>
</dbReference>
<reference evidence="12 14" key="2">
    <citation type="journal article" date="2013" name="Nature">
        <title>Insights into bilaterian evolution from three spiralian genomes.</title>
        <authorList>
            <person name="Simakov O."/>
            <person name="Marletaz F."/>
            <person name="Cho S.J."/>
            <person name="Edsinger-Gonzales E."/>
            <person name="Havlak P."/>
            <person name="Hellsten U."/>
            <person name="Kuo D.H."/>
            <person name="Larsson T."/>
            <person name="Lv J."/>
            <person name="Arendt D."/>
            <person name="Savage R."/>
            <person name="Osoegawa K."/>
            <person name="de Jong P."/>
            <person name="Grimwood J."/>
            <person name="Chapman J.A."/>
            <person name="Shapiro H."/>
            <person name="Aerts A."/>
            <person name="Otillar R.P."/>
            <person name="Terry A.Y."/>
            <person name="Boore J.L."/>
            <person name="Grigoriev I.V."/>
            <person name="Lindberg D.R."/>
            <person name="Seaver E.C."/>
            <person name="Weisblat D.A."/>
            <person name="Putnam N.H."/>
            <person name="Rokhsar D.S."/>
        </authorList>
    </citation>
    <scope>NUCLEOTIDE SEQUENCE</scope>
</reference>
<dbReference type="PROSITE" id="PS00039">
    <property type="entry name" value="DEAD_ATP_HELICASE"/>
    <property type="match status" value="1"/>
</dbReference>
<dbReference type="GO" id="GO:0000380">
    <property type="term" value="P:alternative mRNA splicing, via spliceosome"/>
    <property type="evidence" value="ECO:0000318"/>
    <property type="project" value="GO_Central"/>
</dbReference>
<proteinExistence type="predicted"/>
<feature type="compositionally biased region" description="Polar residues" evidence="8">
    <location>
        <begin position="602"/>
        <end position="618"/>
    </location>
</feature>
<evidence type="ECO:0000256" key="7">
    <source>
        <dbReference type="PROSITE-ProRule" id="PRU00552"/>
    </source>
</evidence>
<dbReference type="PROSITE" id="PS51194">
    <property type="entry name" value="HELICASE_CTER"/>
    <property type="match status" value="1"/>
</dbReference>
<dbReference type="GO" id="GO:0003729">
    <property type="term" value="F:mRNA binding"/>
    <property type="evidence" value="ECO:0000318"/>
    <property type="project" value="GO_Central"/>
</dbReference>
<feature type="short sequence motif" description="Q motif" evidence="7">
    <location>
        <begin position="80"/>
        <end position="108"/>
    </location>
</feature>
<accession>T1EFU6</accession>
<reference evidence="14" key="1">
    <citation type="submission" date="2012-12" db="EMBL/GenBank/DDBJ databases">
        <authorList>
            <person name="Hellsten U."/>
            <person name="Grimwood J."/>
            <person name="Chapman J.A."/>
            <person name="Shapiro H."/>
            <person name="Aerts A."/>
            <person name="Otillar R.P."/>
            <person name="Terry A.Y."/>
            <person name="Boore J.L."/>
            <person name="Simakov O."/>
            <person name="Marletaz F."/>
            <person name="Cho S.-J."/>
            <person name="Edsinger-Gonzales E."/>
            <person name="Havlak P."/>
            <person name="Kuo D.-H."/>
            <person name="Larsson T."/>
            <person name="Lv J."/>
            <person name="Arendt D."/>
            <person name="Savage R."/>
            <person name="Osoegawa K."/>
            <person name="de Jong P."/>
            <person name="Lindberg D.R."/>
            <person name="Seaver E.C."/>
            <person name="Weisblat D.A."/>
            <person name="Putnam N.H."/>
            <person name="Grigoriev I.V."/>
            <person name="Rokhsar D.S."/>
        </authorList>
    </citation>
    <scope>NUCLEOTIDE SEQUENCE</scope>
</reference>
<feature type="compositionally biased region" description="Low complexity" evidence="8">
    <location>
        <begin position="580"/>
        <end position="601"/>
    </location>
</feature>
<name>T1EFU6_HELRO</name>
<dbReference type="PROSITE" id="PS51195">
    <property type="entry name" value="Q_MOTIF"/>
    <property type="match status" value="1"/>
</dbReference>